<evidence type="ECO:0000313" key="3">
    <source>
        <dbReference type="Proteomes" id="UP000249590"/>
    </source>
</evidence>
<proteinExistence type="predicted"/>
<evidence type="ECO:0000256" key="1">
    <source>
        <dbReference type="SAM" id="MobiDB-lite"/>
    </source>
</evidence>
<gene>
    <name evidence="2" type="ORF">DLJ53_31840</name>
</gene>
<comment type="caution">
    <text evidence="2">The sequence shown here is derived from an EMBL/GenBank/DDBJ whole genome shotgun (WGS) entry which is preliminary data.</text>
</comment>
<evidence type="ECO:0000313" key="2">
    <source>
        <dbReference type="EMBL" id="RAH96511.1"/>
    </source>
</evidence>
<name>A0A8B2NKF3_9HYPH</name>
<dbReference type="SUPFAM" id="SSF53756">
    <property type="entry name" value="UDP-Glycosyltransferase/glycogen phosphorylase"/>
    <property type="match status" value="1"/>
</dbReference>
<feature type="region of interest" description="Disordered" evidence="1">
    <location>
        <begin position="1221"/>
        <end position="1257"/>
    </location>
</feature>
<dbReference type="EMBL" id="QHHQ01000012">
    <property type="protein sequence ID" value="RAH96511.1"/>
    <property type="molecule type" value="Genomic_DNA"/>
</dbReference>
<protein>
    <submittedName>
        <fullName evidence="2">Uncharacterized protein</fullName>
    </submittedName>
</protein>
<accession>A0A8B2NKF3</accession>
<keyword evidence="3" id="KW-1185">Reference proteome</keyword>
<dbReference type="OrthoDB" id="10016725at2"/>
<sequence>MATVALYPALTSADDARDVIPRLAAHLAPVLARVEAVSVASTLGPLQLSGLAPPSSLALPASSDALGDRLTVYPARGMDEAAWTSLIGAADTLYIWQVPRAGTGPFATLEALRAAAPGTALVLADPEVTPDDTARLAAMTLALSGAAGTLAAESEAKRAALAGRIGASVAHLVGAGASAAQLRHFDLREGDVVAAGALAVEPERFAALAPRIVCAGDSALHVGPSAAAVRVRAALDAALEAHDFTLVVPLRDLPAHLAAIAPAHHGRVIGLPLEADAPDDALGFMLAFAAALYESVTVSGWDGLAVPRALAASLSAAHPAHCAARLHPGDADGADAALEGIAAAAEARGVAIAALTASDRPALLRRGAAEPRAAAPLADPDGPVTVLSLAPGLVDAAGRAFAAEVRLAAELAARGVRHRVAASQHMRPDAAPELDIDPALSLSCRTLGTAAERDPAALPVLTARVAAEFARTVDRALAGAPGPLLVTLDEGSLAHLAILARLAEGRPAMRVLVHLSSLRTEEIRATDFTVRHAAALYALAANDAVQATVPTVHQRDALVARTGIALSVAPRPSPFFADAEARERAAAPLARPAGGTPLRILLPAARAAEGAALSAGIGAALRVLFTGEPLSLVFGTDPLAAAGSWALKDALGPFEVLPPGLSGGAFVDALAAADAVVLPLLPPGFADRPTDLAAACLYAGTPVATCSGTWLAAFVADHHGGMVVDAPVPRTLAEAAARLARAGRAGRLAFGHGVETCLAAHSWSGLADRILAAAPLAKGAAWRRSEAAHVEAIDAGALPLVTAQRGAGIDYGRLFNTLALAPAASRTLWSGLRTDGFGVPPDPETDLSAGLSGTLIVADPYVYAAARAGAGGAWQVVDARPLEPDARIAPLTAATAGALDAAGPETALILLESFDEGMAPALWRALARAPRAGVVLGVARPAFDRPGRVAAHLGEELERLGFTVALVERRPDGSGAAALWRATLGPVWPATPSVPADVVAVRGAGAAALKAAFAAALTMPDTGRLPPAEIGAAAPAEPAQALPLSPETTLKAVRDPDTDGWTLASLVAAGAAEDGFVPFAEAEAADKRVHSAGVRIEADTPLTVSVEVQPLTTRYVTLALADPGNRPLAAAVFDLVEDEVLSVTRDSRAVPVTPSAGLAADGAVRRIWLSLEELEAVGPVITQVVLREDASGSVHYVGTPRRRIGLRHLVVERRAEPSVLPDEGLAPLAPPSPGAPAVPAAGEPAPASGPAPAAPAPRQERFAADLMARQVGADPATAWVAAETAEVEAAPEGLAFARNGCPYTGQLATVVDVGRSGPYRIAFDFAAVEPEVHIVVNDKVVQRINDPGAVTVEVGATTPRIAIELRAANSHMGRFVLKGLTVEAAA</sequence>
<dbReference type="Proteomes" id="UP000249590">
    <property type="component" value="Unassembled WGS sequence"/>
</dbReference>
<reference evidence="2 3" key="1">
    <citation type="submission" date="2018-05" db="EMBL/GenBank/DDBJ databases">
        <title>Acuticoccus sediminis sp. nov., isolated from deep-sea sediment of Indian Ocean.</title>
        <authorList>
            <person name="Liu X."/>
            <person name="Lai Q."/>
            <person name="Du Y."/>
            <person name="Sun F."/>
            <person name="Zhang X."/>
            <person name="Wang S."/>
            <person name="Shao Z."/>
        </authorList>
    </citation>
    <scope>NUCLEOTIDE SEQUENCE [LARGE SCALE GENOMIC DNA]</scope>
    <source>
        <strain evidence="2 3">PTG4-2</strain>
    </source>
</reference>
<organism evidence="2 3">
    <name type="scientific">Acuticoccus sediminis</name>
    <dbReference type="NCBI Taxonomy" id="2184697"/>
    <lineage>
        <taxon>Bacteria</taxon>
        <taxon>Pseudomonadati</taxon>
        <taxon>Pseudomonadota</taxon>
        <taxon>Alphaproteobacteria</taxon>
        <taxon>Hyphomicrobiales</taxon>
        <taxon>Amorphaceae</taxon>
        <taxon>Acuticoccus</taxon>
    </lineage>
</organism>
<dbReference type="RefSeq" id="WP_111352380.1">
    <property type="nucleotide sequence ID" value="NZ_QHHQ01000012.1"/>
</dbReference>
<feature type="compositionally biased region" description="Low complexity" evidence="1">
    <location>
        <begin position="1237"/>
        <end position="1246"/>
    </location>
</feature>